<evidence type="ECO:0000313" key="2">
    <source>
        <dbReference type="Proteomes" id="UP001371456"/>
    </source>
</evidence>
<dbReference type="Proteomes" id="UP001371456">
    <property type="component" value="Unassembled WGS sequence"/>
</dbReference>
<evidence type="ECO:0000313" key="1">
    <source>
        <dbReference type="EMBL" id="KAK6781006.1"/>
    </source>
</evidence>
<name>A0AAN8T954_SOLBU</name>
<organism evidence="1 2">
    <name type="scientific">Solanum bulbocastanum</name>
    <name type="common">Wild potato</name>
    <dbReference type="NCBI Taxonomy" id="147425"/>
    <lineage>
        <taxon>Eukaryota</taxon>
        <taxon>Viridiplantae</taxon>
        <taxon>Streptophyta</taxon>
        <taxon>Embryophyta</taxon>
        <taxon>Tracheophyta</taxon>
        <taxon>Spermatophyta</taxon>
        <taxon>Magnoliopsida</taxon>
        <taxon>eudicotyledons</taxon>
        <taxon>Gunneridae</taxon>
        <taxon>Pentapetalae</taxon>
        <taxon>asterids</taxon>
        <taxon>lamiids</taxon>
        <taxon>Solanales</taxon>
        <taxon>Solanaceae</taxon>
        <taxon>Solanoideae</taxon>
        <taxon>Solaneae</taxon>
        <taxon>Solanum</taxon>
    </lineage>
</organism>
<proteinExistence type="predicted"/>
<gene>
    <name evidence="1" type="ORF">RDI58_023190</name>
</gene>
<comment type="caution">
    <text evidence="1">The sequence shown here is derived from an EMBL/GenBank/DDBJ whole genome shotgun (WGS) entry which is preliminary data.</text>
</comment>
<accession>A0AAN8T954</accession>
<protein>
    <submittedName>
        <fullName evidence="1">Uncharacterized protein</fullName>
    </submittedName>
</protein>
<reference evidence="1 2" key="1">
    <citation type="submission" date="2024-02" db="EMBL/GenBank/DDBJ databases">
        <title>de novo genome assembly of Solanum bulbocastanum strain 11H21.</title>
        <authorList>
            <person name="Hosaka A.J."/>
        </authorList>
    </citation>
    <scope>NUCLEOTIDE SEQUENCE [LARGE SCALE GENOMIC DNA]</scope>
    <source>
        <tissue evidence="1">Young leaves</tissue>
    </source>
</reference>
<keyword evidence="2" id="KW-1185">Reference proteome</keyword>
<dbReference type="AlphaFoldDB" id="A0AAN8T954"/>
<dbReference type="EMBL" id="JBANQN010000009">
    <property type="protein sequence ID" value="KAK6781006.1"/>
    <property type="molecule type" value="Genomic_DNA"/>
</dbReference>
<sequence>MGVSEKVHKLRVELMDMQSHMRIILIPQCMIDEEKELRTQLNKWSRIEEAIYKQKSRVQWLKLGDSNTSYFYAITKNRKSQNQITMLTKDDGTIIRDPEEITREAVRAQQVELIQPFTKEDVLMTLKRGCSDDT</sequence>